<dbReference type="SUPFAM" id="SSF56112">
    <property type="entry name" value="Protein kinase-like (PK-like)"/>
    <property type="match status" value="1"/>
</dbReference>
<evidence type="ECO:0000256" key="6">
    <source>
        <dbReference type="ARBA" id="ARBA00023136"/>
    </source>
</evidence>
<evidence type="ECO:0000256" key="2">
    <source>
        <dbReference type="ARBA" id="ARBA00022692"/>
    </source>
</evidence>
<dbReference type="InterPro" id="IPR050449">
    <property type="entry name" value="Ephrin_rcpt_TKs"/>
</dbReference>
<dbReference type="InterPro" id="IPR000494">
    <property type="entry name" value="Rcpt_L-dom"/>
</dbReference>
<dbReference type="PROSITE" id="PS00107">
    <property type="entry name" value="PROTEIN_KINASE_ATP"/>
    <property type="match status" value="1"/>
</dbReference>
<dbReference type="Pfam" id="PF07714">
    <property type="entry name" value="PK_Tyr_Ser-Thr"/>
    <property type="match status" value="1"/>
</dbReference>
<name>A0A7D9D814_PARCT</name>
<dbReference type="Gene3D" id="2.60.40.10">
    <property type="entry name" value="Immunoglobulins"/>
    <property type="match status" value="3"/>
</dbReference>
<keyword evidence="6" id="KW-0472">Membrane</keyword>
<dbReference type="AlphaFoldDB" id="A0A7D9D814"/>
<dbReference type="OrthoDB" id="5809444at2759"/>
<organism evidence="8 9">
    <name type="scientific">Paramuricea clavata</name>
    <name type="common">Red gorgonian</name>
    <name type="synonym">Violescent sea-whip</name>
    <dbReference type="NCBI Taxonomy" id="317549"/>
    <lineage>
        <taxon>Eukaryota</taxon>
        <taxon>Metazoa</taxon>
        <taxon>Cnidaria</taxon>
        <taxon>Anthozoa</taxon>
        <taxon>Octocorallia</taxon>
        <taxon>Malacalcyonacea</taxon>
        <taxon>Plexauridae</taxon>
        <taxon>Paramuricea</taxon>
    </lineage>
</organism>
<dbReference type="EMBL" id="CACRXK020000124">
    <property type="protein sequence ID" value="CAB3978554.1"/>
    <property type="molecule type" value="Genomic_DNA"/>
</dbReference>
<dbReference type="GO" id="GO:0005886">
    <property type="term" value="C:plasma membrane"/>
    <property type="evidence" value="ECO:0007669"/>
    <property type="project" value="TreeGrafter"/>
</dbReference>
<dbReference type="InterPro" id="IPR013783">
    <property type="entry name" value="Ig-like_fold"/>
</dbReference>
<dbReference type="GO" id="GO:0005005">
    <property type="term" value="F:transmembrane-ephrin receptor activity"/>
    <property type="evidence" value="ECO:0007669"/>
    <property type="project" value="TreeGrafter"/>
</dbReference>
<dbReference type="InterPro" id="IPR036941">
    <property type="entry name" value="Rcpt_L-dom_sf"/>
</dbReference>
<keyword evidence="2" id="KW-0812">Transmembrane</keyword>
<dbReference type="PANTHER" id="PTHR46877:SF14">
    <property type="entry name" value="RECEPTOR PROTEIN-TYROSINE KINASE"/>
    <property type="match status" value="1"/>
</dbReference>
<dbReference type="GO" id="GO:0007411">
    <property type="term" value="P:axon guidance"/>
    <property type="evidence" value="ECO:0007669"/>
    <property type="project" value="TreeGrafter"/>
</dbReference>
<dbReference type="InterPro" id="IPR003961">
    <property type="entry name" value="FN3_dom"/>
</dbReference>
<keyword evidence="3" id="KW-0547">Nucleotide-binding</keyword>
<keyword evidence="5" id="KW-1133">Transmembrane helix</keyword>
<gene>
    <name evidence="8" type="ORF">PACLA_8A046887</name>
</gene>
<reference evidence="8" key="1">
    <citation type="submission" date="2020-04" db="EMBL/GenBank/DDBJ databases">
        <authorList>
            <person name="Alioto T."/>
            <person name="Alioto T."/>
            <person name="Gomez Garrido J."/>
        </authorList>
    </citation>
    <scope>NUCLEOTIDE SEQUENCE</scope>
    <source>
        <strain evidence="8">A484AB</strain>
    </source>
</reference>
<dbReference type="Pfam" id="PF01030">
    <property type="entry name" value="Recep_L_domain"/>
    <property type="match status" value="1"/>
</dbReference>
<keyword evidence="9" id="KW-1185">Reference proteome</keyword>
<protein>
    <submittedName>
        <fullName evidence="8">Insulin receptor-like</fullName>
    </submittedName>
</protein>
<dbReference type="GO" id="GO:0030425">
    <property type="term" value="C:dendrite"/>
    <property type="evidence" value="ECO:0007669"/>
    <property type="project" value="TreeGrafter"/>
</dbReference>
<keyword evidence="7 8" id="KW-0675">Receptor</keyword>
<evidence type="ECO:0000313" key="8">
    <source>
        <dbReference type="EMBL" id="CAB3978554.1"/>
    </source>
</evidence>
<proteinExistence type="predicted"/>
<dbReference type="PROSITE" id="PS50853">
    <property type="entry name" value="FN3"/>
    <property type="match status" value="2"/>
</dbReference>
<dbReference type="InterPro" id="IPR000719">
    <property type="entry name" value="Prot_kinase_dom"/>
</dbReference>
<dbReference type="Pfam" id="PF00041">
    <property type="entry name" value="fn3"/>
    <property type="match status" value="1"/>
</dbReference>
<dbReference type="InterPro" id="IPR036116">
    <property type="entry name" value="FN3_sf"/>
</dbReference>
<evidence type="ECO:0000256" key="7">
    <source>
        <dbReference type="ARBA" id="ARBA00023170"/>
    </source>
</evidence>
<comment type="subcellular location">
    <subcellularLocation>
        <location evidence="1">Membrane</location>
        <topology evidence="1">Single-pass membrane protein</topology>
    </subcellularLocation>
</comment>
<comment type="caution">
    <text evidence="8">The sequence shown here is derived from an EMBL/GenBank/DDBJ whole genome shotgun (WGS) entry which is preliminary data.</text>
</comment>
<evidence type="ECO:0000256" key="4">
    <source>
        <dbReference type="ARBA" id="ARBA00022840"/>
    </source>
</evidence>
<evidence type="ECO:0000256" key="1">
    <source>
        <dbReference type="ARBA" id="ARBA00004167"/>
    </source>
</evidence>
<evidence type="ECO:0000256" key="3">
    <source>
        <dbReference type="ARBA" id="ARBA00022741"/>
    </source>
</evidence>
<dbReference type="CDD" id="cd00063">
    <property type="entry name" value="FN3"/>
    <property type="match status" value="3"/>
</dbReference>
<dbReference type="Gene3D" id="3.30.200.20">
    <property type="entry name" value="Phosphorylase Kinase, domain 1"/>
    <property type="match status" value="1"/>
</dbReference>
<dbReference type="SUPFAM" id="SSF49265">
    <property type="entry name" value="Fibronectin type III"/>
    <property type="match status" value="2"/>
</dbReference>
<dbReference type="PANTHER" id="PTHR46877">
    <property type="entry name" value="EPH RECEPTOR A5"/>
    <property type="match status" value="1"/>
</dbReference>
<keyword evidence="4" id="KW-0067">ATP-binding</keyword>
<accession>A0A7D9D814</accession>
<dbReference type="SUPFAM" id="SSF52058">
    <property type="entry name" value="L domain-like"/>
    <property type="match status" value="1"/>
</dbReference>
<dbReference type="InterPro" id="IPR017441">
    <property type="entry name" value="Protein_kinase_ATP_BS"/>
</dbReference>
<dbReference type="InterPro" id="IPR001245">
    <property type="entry name" value="Ser-Thr/Tyr_kinase_cat_dom"/>
</dbReference>
<feature type="non-terminal residue" evidence="8">
    <location>
        <position position="737"/>
    </location>
</feature>
<evidence type="ECO:0000256" key="5">
    <source>
        <dbReference type="ARBA" id="ARBA00022989"/>
    </source>
</evidence>
<dbReference type="Proteomes" id="UP001152795">
    <property type="component" value="Unassembled WGS sequence"/>
</dbReference>
<dbReference type="Gene3D" id="3.80.20.20">
    <property type="entry name" value="Receptor L-domain"/>
    <property type="match status" value="1"/>
</dbReference>
<dbReference type="GO" id="GO:0005524">
    <property type="term" value="F:ATP binding"/>
    <property type="evidence" value="ECO:0007669"/>
    <property type="project" value="UniProtKB-UniRule"/>
</dbReference>
<dbReference type="InterPro" id="IPR011009">
    <property type="entry name" value="Kinase-like_dom_sf"/>
</dbReference>
<evidence type="ECO:0000313" key="9">
    <source>
        <dbReference type="Proteomes" id="UP001152795"/>
    </source>
</evidence>
<dbReference type="SMART" id="SM00060">
    <property type="entry name" value="FN3"/>
    <property type="match status" value="3"/>
</dbReference>
<sequence>GTNIAKVLTEHLGSLKTINGYLVVRQSTPLISLNFFKNLTSIVTRGGGFSPKDYALAIFDNPNLESLWDFHPNFKIIGGGRSPEKDGVFVQLNPRLCLYNIYPLIDDVLKLNRSDPAVDISKTTNGNARLCNVSLVNITITPLKCPTTSLCVRVSWPNNLSKEDYRNVLLYSVWYRETTSTDLNEYDDIDACNSDHVWNRQDVTSLRQLRRETIVKRVGGLKAYTQYAFRVEAIVIAGTGIKSSITYYKTKQTKPSVPRSLEVSFLSSSSLQVKWKKPFFPNGEITHYVVRYHESQSSYLWNMKINWCKNIDSSINFIQKREEKNEGTSMNNSCPVNRTCDCENEKNTQSTPDLQEALFARDFQDTILTTVFTKNDDNDKYRSTRRPTTMTLPNVVRNRTTSVSQGCDNNNKNSSCSTASPKTLPTSNPATVMSTSPQPTAAPAITLNTTSQTIILKELKYFTDYTVEVCACNVGAGCGENRLFRKQCSTAIGRTEKNDTADNIGDSLTYNAKNSTKEFTLYWEAPGRPNGAVLRYEIWIQYPKIRENETETATKCASSSKTEYEDRGASSGNYAARVRTITPVGNGSWSNIVTFKFTEPLRPPEIQSANEDVNLVTVIGVSIAAVLVAVVIFAILTYSFIQRHKKSGSVAGVLFSSTNPEYWNCSDVYVPDEWEVPRHNVTLIRELGNGSFGMVWEGEAVGILPGVDCCKVAVKTVSDNSSIRDKVEFLKEASIMK</sequence>
<dbReference type="PROSITE" id="PS50011">
    <property type="entry name" value="PROTEIN_KINASE_DOM"/>
    <property type="match status" value="1"/>
</dbReference>